<proteinExistence type="inferred from homology"/>
<dbReference type="GO" id="GO:0043565">
    <property type="term" value="F:sequence-specific DNA binding"/>
    <property type="evidence" value="ECO:0007669"/>
    <property type="project" value="InterPro"/>
</dbReference>
<dbReference type="Gramene" id="XM_028362349.1">
    <property type="protein sequence ID" value="XP_028218150.1"/>
    <property type="gene ID" value="LOC114400080"/>
</dbReference>
<evidence type="ECO:0000256" key="3">
    <source>
        <dbReference type="ARBA" id="ARBA00023015"/>
    </source>
</evidence>
<gene>
    <name evidence="10" type="ORF">D0Y65_052212</name>
</gene>
<sequence length="290" mass="32562">MENNKMMGVKKEDYAANIGSSSLPSCNNYPFFDFSEDKGSLGFMELLGVQDYNHLLDFPLSSHVSVPQTSAVKEPPETKKECSEVTNNQQPTTPNSSSISSASSEVLYDEQNKTVDLAPEHQKTKEQLKAKKTNQKRQREPRFAFMTKSEVDHLEDGYRWRKYGQKAVKNSPFPRSYYRCTSVSCNVKKRVERSFSDPSIVVTTYEGQHTHPSPVMGRSNNFGTVMSGSAGNYMSQYYHQQQVHVNALSSLGFLSSSSSSRNATFSQETALLSDYGLLQDVVPSHMLKED</sequence>
<evidence type="ECO:0000256" key="8">
    <source>
        <dbReference type="SAM" id="MobiDB-lite"/>
    </source>
</evidence>
<evidence type="ECO:0000256" key="4">
    <source>
        <dbReference type="ARBA" id="ARBA00023125"/>
    </source>
</evidence>
<feature type="compositionally biased region" description="Polar residues" evidence="8">
    <location>
        <begin position="84"/>
        <end position="95"/>
    </location>
</feature>
<evidence type="ECO:0000313" key="11">
    <source>
        <dbReference type="Proteomes" id="UP000289340"/>
    </source>
</evidence>
<organism evidence="10 11">
    <name type="scientific">Glycine soja</name>
    <name type="common">Wild soybean</name>
    <dbReference type="NCBI Taxonomy" id="3848"/>
    <lineage>
        <taxon>Eukaryota</taxon>
        <taxon>Viridiplantae</taxon>
        <taxon>Streptophyta</taxon>
        <taxon>Embryophyta</taxon>
        <taxon>Tracheophyta</taxon>
        <taxon>Spermatophyta</taxon>
        <taxon>Magnoliopsida</taxon>
        <taxon>eudicotyledons</taxon>
        <taxon>Gunneridae</taxon>
        <taxon>Pentapetalae</taxon>
        <taxon>rosids</taxon>
        <taxon>fabids</taxon>
        <taxon>Fabales</taxon>
        <taxon>Fabaceae</taxon>
        <taxon>Papilionoideae</taxon>
        <taxon>50 kb inversion clade</taxon>
        <taxon>NPAAA clade</taxon>
        <taxon>indigoferoid/millettioid clade</taxon>
        <taxon>Phaseoleae</taxon>
        <taxon>Glycine</taxon>
        <taxon>Glycine subgen. Soja</taxon>
    </lineage>
</organism>
<dbReference type="Gene3D" id="2.20.25.80">
    <property type="entry name" value="WRKY domain"/>
    <property type="match status" value="1"/>
</dbReference>
<evidence type="ECO:0000256" key="1">
    <source>
        <dbReference type="ARBA" id="ARBA00004123"/>
    </source>
</evidence>
<keyword evidence="6 7" id="KW-0539">Nucleus</keyword>
<dbReference type="FunFam" id="2.20.25.80:FF:000003">
    <property type="entry name" value="WRKY transcription factor 57"/>
    <property type="match status" value="1"/>
</dbReference>
<dbReference type="InterPro" id="IPR003657">
    <property type="entry name" value="WRKY_dom"/>
</dbReference>
<evidence type="ECO:0000313" key="10">
    <source>
        <dbReference type="EMBL" id="RZB49117.1"/>
    </source>
</evidence>
<dbReference type="Proteomes" id="UP000289340">
    <property type="component" value="Chromosome 19"/>
</dbReference>
<dbReference type="InterPro" id="IPR044810">
    <property type="entry name" value="WRKY_plant"/>
</dbReference>
<dbReference type="PROSITE" id="PS50811">
    <property type="entry name" value="WRKY"/>
    <property type="match status" value="1"/>
</dbReference>
<dbReference type="SMART" id="SM00774">
    <property type="entry name" value="WRKY"/>
    <property type="match status" value="1"/>
</dbReference>
<evidence type="ECO:0000259" key="9">
    <source>
        <dbReference type="PROSITE" id="PS50811"/>
    </source>
</evidence>
<evidence type="ECO:0000256" key="2">
    <source>
        <dbReference type="ARBA" id="ARBA00008964"/>
    </source>
</evidence>
<comment type="caution">
    <text evidence="10">The sequence shown here is derived from an EMBL/GenBank/DDBJ whole genome shotgun (WGS) entry which is preliminary data.</text>
</comment>
<dbReference type="InterPro" id="IPR017396">
    <property type="entry name" value="TF_WRKY_IIc"/>
</dbReference>
<dbReference type="PANTHER" id="PTHR31221">
    <property type="entry name" value="WRKY TRANSCRIPTION FACTOR PROTEIN 1-RELATED"/>
    <property type="match status" value="1"/>
</dbReference>
<feature type="compositionally biased region" description="Basic and acidic residues" evidence="8">
    <location>
        <begin position="110"/>
        <end position="129"/>
    </location>
</feature>
<keyword evidence="4 7" id="KW-0238">DNA-binding</keyword>
<feature type="domain" description="WRKY" evidence="9">
    <location>
        <begin position="149"/>
        <end position="214"/>
    </location>
</feature>
<feature type="region of interest" description="Disordered" evidence="8">
    <location>
        <begin position="66"/>
        <end position="140"/>
    </location>
</feature>
<dbReference type="GO" id="GO:0003700">
    <property type="term" value="F:DNA-binding transcription factor activity"/>
    <property type="evidence" value="ECO:0007669"/>
    <property type="project" value="UniProtKB-UniRule"/>
</dbReference>
<dbReference type="EMBL" id="QZWG01000019">
    <property type="protein sequence ID" value="RZB49117.1"/>
    <property type="molecule type" value="Genomic_DNA"/>
</dbReference>
<dbReference type="SMR" id="A0A445FJV9"/>
<dbReference type="Pfam" id="PF03106">
    <property type="entry name" value="WRKY"/>
    <property type="match status" value="1"/>
</dbReference>
<name>A0A445FJV9_GLYSO</name>
<evidence type="ECO:0000256" key="7">
    <source>
        <dbReference type="PIRNR" id="PIRNR038130"/>
    </source>
</evidence>
<dbReference type="AlphaFoldDB" id="A0A445FJV9"/>
<dbReference type="GO" id="GO:0005634">
    <property type="term" value="C:nucleus"/>
    <property type="evidence" value="ECO:0007669"/>
    <property type="project" value="UniProtKB-SubCell"/>
</dbReference>
<accession>A0A445FJV9</accession>
<protein>
    <recommendedName>
        <fullName evidence="7">WRKY transcription factor</fullName>
    </recommendedName>
</protein>
<comment type="similarity">
    <text evidence="2 7">Belongs to the WRKY group II-c family.</text>
</comment>
<keyword evidence="3 7" id="KW-0805">Transcription regulation</keyword>
<feature type="compositionally biased region" description="Basic and acidic residues" evidence="8">
    <location>
        <begin position="74"/>
        <end position="83"/>
    </location>
</feature>
<reference evidence="10 11" key="1">
    <citation type="submission" date="2018-09" db="EMBL/GenBank/DDBJ databases">
        <title>A high-quality reference genome of wild soybean provides a powerful tool to mine soybean genomes.</title>
        <authorList>
            <person name="Xie M."/>
            <person name="Chung C.Y.L."/>
            <person name="Li M.-W."/>
            <person name="Wong F.-L."/>
            <person name="Chan T.-F."/>
            <person name="Lam H.-M."/>
        </authorList>
    </citation>
    <scope>NUCLEOTIDE SEQUENCE [LARGE SCALE GENOMIC DNA]</scope>
    <source>
        <strain evidence="11">cv. W05</strain>
        <tissue evidence="10">Hypocotyl of etiolated seedlings</tissue>
    </source>
</reference>
<keyword evidence="5 7" id="KW-0804">Transcription</keyword>
<evidence type="ECO:0000256" key="6">
    <source>
        <dbReference type="ARBA" id="ARBA00023242"/>
    </source>
</evidence>
<keyword evidence="11" id="KW-1185">Reference proteome</keyword>
<dbReference type="InterPro" id="IPR036576">
    <property type="entry name" value="WRKY_dom_sf"/>
</dbReference>
<dbReference type="PIRSF" id="PIRSF038130">
    <property type="entry name" value="TF_WRKY_IIc"/>
    <property type="match status" value="1"/>
</dbReference>
<dbReference type="PANTHER" id="PTHR31221:SF289">
    <property type="entry name" value="WRKY TRANSCRIPTION FACTOR 68"/>
    <property type="match status" value="1"/>
</dbReference>
<dbReference type="SUPFAM" id="SSF118290">
    <property type="entry name" value="WRKY DNA-binding domain"/>
    <property type="match status" value="1"/>
</dbReference>
<comment type="subcellular location">
    <subcellularLocation>
        <location evidence="1 7">Nucleus</location>
    </subcellularLocation>
</comment>
<evidence type="ECO:0000256" key="5">
    <source>
        <dbReference type="ARBA" id="ARBA00023163"/>
    </source>
</evidence>